<dbReference type="InterPro" id="IPR052338">
    <property type="entry name" value="Transposase_5"/>
</dbReference>
<name>A0AAV5TWU0_9BILA</name>
<proteinExistence type="predicted"/>
<dbReference type="InterPro" id="IPR038717">
    <property type="entry name" value="Tc1-like_DDE_dom"/>
</dbReference>
<feature type="domain" description="Tc1-like transposase DDE" evidence="1">
    <location>
        <begin position="67"/>
        <end position="215"/>
    </location>
</feature>
<dbReference type="GO" id="GO:0003676">
    <property type="term" value="F:nucleic acid binding"/>
    <property type="evidence" value="ECO:0007669"/>
    <property type="project" value="InterPro"/>
</dbReference>
<dbReference type="EMBL" id="BTSX01000005">
    <property type="protein sequence ID" value="GMS98954.1"/>
    <property type="molecule type" value="Genomic_DNA"/>
</dbReference>
<gene>
    <name evidence="2" type="ORF">PENTCL1PPCAC_21129</name>
</gene>
<evidence type="ECO:0000313" key="3">
    <source>
        <dbReference type="Proteomes" id="UP001432027"/>
    </source>
</evidence>
<accession>A0AAV5TWU0</accession>
<dbReference type="AlphaFoldDB" id="A0AAV5TWU0"/>
<keyword evidence="3" id="KW-1185">Reference proteome</keyword>
<feature type="non-terminal residue" evidence="2">
    <location>
        <position position="1"/>
    </location>
</feature>
<dbReference type="Pfam" id="PF13358">
    <property type="entry name" value="DDE_3"/>
    <property type="match status" value="1"/>
</dbReference>
<comment type="caution">
    <text evidence="2">The sequence shown here is derived from an EMBL/GenBank/DDBJ whole genome shotgun (WGS) entry which is preliminary data.</text>
</comment>
<dbReference type="InterPro" id="IPR036397">
    <property type="entry name" value="RNaseH_sf"/>
</dbReference>
<dbReference type="Gene3D" id="3.30.420.10">
    <property type="entry name" value="Ribonuclease H-like superfamily/Ribonuclease H"/>
    <property type="match status" value="1"/>
</dbReference>
<dbReference type="Proteomes" id="UP001432027">
    <property type="component" value="Unassembled WGS sequence"/>
</dbReference>
<protein>
    <recommendedName>
        <fullName evidence="1">Tc1-like transposase DDE domain-containing protein</fullName>
    </recommendedName>
</protein>
<reference evidence="2" key="1">
    <citation type="submission" date="2023-10" db="EMBL/GenBank/DDBJ databases">
        <title>Genome assembly of Pristionchus species.</title>
        <authorList>
            <person name="Yoshida K."/>
            <person name="Sommer R.J."/>
        </authorList>
    </citation>
    <scope>NUCLEOTIDE SEQUENCE</scope>
    <source>
        <strain evidence="2">RS0144</strain>
    </source>
</reference>
<sequence length="262" mass="30835">DSKVIEILKDTHGIVIKRGVLRRLKEMMGLKTYKEISVPLMTDDQMTKRFLFVYEQITKGEDFKNWIWSDESTFSLRSYRRNITSSNMFDKRRKSGVKKFPTRVMFWGCITWDGPGSISFMEQGETVDGPTYLGIIEDFLLPFVDRWIGRSRAVFQQDGAPGHTAKTTMKQLKRWNLEVPQWPPSSPDCNPIEYCWKDLKCWVRKNRNPKTAQEIKDGALYYWTNVLTKERCRAHISHSRRNMEIIRNVNGAPIVDKWKENN</sequence>
<dbReference type="PANTHER" id="PTHR23022">
    <property type="entry name" value="TRANSPOSABLE ELEMENT-RELATED"/>
    <property type="match status" value="1"/>
</dbReference>
<feature type="non-terminal residue" evidence="2">
    <location>
        <position position="262"/>
    </location>
</feature>
<evidence type="ECO:0000259" key="1">
    <source>
        <dbReference type="Pfam" id="PF13358"/>
    </source>
</evidence>
<dbReference type="PANTHER" id="PTHR23022:SF134">
    <property type="entry name" value="TRANSPOSABLE ELEMENT TC1 TRANSPOSASE"/>
    <property type="match status" value="1"/>
</dbReference>
<organism evidence="2 3">
    <name type="scientific">Pristionchus entomophagus</name>
    <dbReference type="NCBI Taxonomy" id="358040"/>
    <lineage>
        <taxon>Eukaryota</taxon>
        <taxon>Metazoa</taxon>
        <taxon>Ecdysozoa</taxon>
        <taxon>Nematoda</taxon>
        <taxon>Chromadorea</taxon>
        <taxon>Rhabditida</taxon>
        <taxon>Rhabditina</taxon>
        <taxon>Diplogasteromorpha</taxon>
        <taxon>Diplogasteroidea</taxon>
        <taxon>Neodiplogasteridae</taxon>
        <taxon>Pristionchus</taxon>
    </lineage>
</organism>
<evidence type="ECO:0000313" key="2">
    <source>
        <dbReference type="EMBL" id="GMS98954.1"/>
    </source>
</evidence>